<gene>
    <name evidence="11" type="primary">rfbB</name>
    <name evidence="14" type="ORF">DW813_06065</name>
    <name evidence="13" type="ORF">DW914_14780</name>
    <name evidence="12" type="ORF">DWY29_09970</name>
    <name evidence="11" type="ORF">ERS852444_01779</name>
    <name evidence="10" type="ORF">RIL183_16101</name>
</gene>
<dbReference type="Proteomes" id="UP000049828">
    <property type="component" value="Unassembled WGS sequence"/>
</dbReference>
<dbReference type="Gene3D" id="3.90.25.10">
    <property type="entry name" value="UDP-galactose 4-epimerase, domain 1"/>
    <property type="match status" value="1"/>
</dbReference>
<dbReference type="GO" id="GO:0009225">
    <property type="term" value="P:nucleotide-sugar metabolic process"/>
    <property type="evidence" value="ECO:0007669"/>
    <property type="project" value="InterPro"/>
</dbReference>
<dbReference type="Pfam" id="PF16363">
    <property type="entry name" value="GDP_Man_Dehyd"/>
    <property type="match status" value="1"/>
</dbReference>
<evidence type="ECO:0000313" key="16">
    <source>
        <dbReference type="Proteomes" id="UP000095453"/>
    </source>
</evidence>
<evidence type="ECO:0000313" key="12">
    <source>
        <dbReference type="EMBL" id="RGR67683.1"/>
    </source>
</evidence>
<comment type="cofactor">
    <cofactor evidence="2 8">
        <name>NAD(+)</name>
        <dbReference type="ChEBI" id="CHEBI:57540"/>
    </cofactor>
</comment>
<dbReference type="InterPro" id="IPR016040">
    <property type="entry name" value="NAD(P)-bd_dom"/>
</dbReference>
<evidence type="ECO:0000256" key="8">
    <source>
        <dbReference type="RuleBase" id="RU004473"/>
    </source>
</evidence>
<evidence type="ECO:0000313" key="19">
    <source>
        <dbReference type="Proteomes" id="UP000285820"/>
    </source>
</evidence>
<dbReference type="SUPFAM" id="SSF51735">
    <property type="entry name" value="NAD(P)-binding Rossmann-fold domains"/>
    <property type="match status" value="1"/>
</dbReference>
<accession>A0A0M6WGM8</accession>
<dbReference type="RefSeq" id="WP_007886996.1">
    <property type="nucleotide sequence ID" value="NZ_CABJFX010000032.1"/>
</dbReference>
<comment type="catalytic activity">
    <reaction evidence="1 8">
        <text>dTDP-alpha-D-glucose = dTDP-4-dehydro-6-deoxy-alpha-D-glucose + H2O</text>
        <dbReference type="Rhea" id="RHEA:17221"/>
        <dbReference type="ChEBI" id="CHEBI:15377"/>
        <dbReference type="ChEBI" id="CHEBI:57477"/>
        <dbReference type="ChEBI" id="CHEBI:57649"/>
        <dbReference type="EC" id="4.2.1.46"/>
    </reaction>
</comment>
<dbReference type="AlphaFoldDB" id="A0A0M6WGM8"/>
<evidence type="ECO:0000256" key="2">
    <source>
        <dbReference type="ARBA" id="ARBA00001911"/>
    </source>
</evidence>
<dbReference type="Proteomes" id="UP000285820">
    <property type="component" value="Unassembled WGS sequence"/>
</dbReference>
<evidence type="ECO:0000313" key="10">
    <source>
        <dbReference type="EMBL" id="CRL35104.1"/>
    </source>
</evidence>
<evidence type="ECO:0000256" key="4">
    <source>
        <dbReference type="ARBA" id="ARBA00011990"/>
    </source>
</evidence>
<sequence>MRTYLVTGGAGFIGSNYIHYMFRKYDNEIRIINVDALTYAGNLENLKDIENRDNYTFIKADITDKDAIMKIFEENDIDRVVHFAAESHVDRSIKNPEVFVKTNVLGTAVMLNCAKKAWELPDGSFKTGKKFLHVSTDEVYGSLPDDGKSYFYETTPYQPHSPYSASKASSDMLVKAYIDTYHFPANVTNTSNNYGPYQFPEKLIPLIINNALHGKKLPVYGDGLNIRDWLYVDDHAKGIDMVQEHGKLGESYNIGGHNEKRNIEIINIIIETLQEILPDTDPRKANVSKDLITYVEDRKGHDRRYAIAPDKIKAEIGWEPETMFKDGIKKTIAWYLEHEDWMNNVTSGDYQKYYEDMYQGK</sequence>
<dbReference type="CDD" id="cd05246">
    <property type="entry name" value="dTDP_GD_SDR_e"/>
    <property type="match status" value="1"/>
</dbReference>
<dbReference type="EMBL" id="QRUN01000013">
    <property type="protein sequence ID" value="RGR67683.1"/>
    <property type="molecule type" value="Genomic_DNA"/>
</dbReference>
<evidence type="ECO:0000313" key="14">
    <source>
        <dbReference type="EMBL" id="RHD04245.1"/>
    </source>
</evidence>
<dbReference type="EMBL" id="QSFX01000032">
    <property type="protein sequence ID" value="RHA84804.1"/>
    <property type="molecule type" value="Genomic_DNA"/>
</dbReference>
<dbReference type="InterPro" id="IPR005888">
    <property type="entry name" value="dTDP_Gluc_deHydtase"/>
</dbReference>
<evidence type="ECO:0000256" key="1">
    <source>
        <dbReference type="ARBA" id="ARBA00001539"/>
    </source>
</evidence>
<proteinExistence type="inferred from homology"/>
<dbReference type="Proteomes" id="UP000266391">
    <property type="component" value="Unassembled WGS sequence"/>
</dbReference>
<keyword evidence="7 8" id="KW-0456">Lyase</keyword>
<comment type="similarity">
    <text evidence="3 8">Belongs to the NAD(P)-dependent epimerase/dehydratase family. dTDP-glucose dehydratase subfamily.</text>
</comment>
<evidence type="ECO:0000313" key="11">
    <source>
        <dbReference type="EMBL" id="CUN07944.1"/>
    </source>
</evidence>
<dbReference type="EMBL" id="CYXX01000012">
    <property type="protein sequence ID" value="CUN07944.1"/>
    <property type="molecule type" value="Genomic_DNA"/>
</dbReference>
<evidence type="ECO:0000313" key="15">
    <source>
        <dbReference type="Proteomes" id="UP000049828"/>
    </source>
</evidence>
<dbReference type="InterPro" id="IPR036291">
    <property type="entry name" value="NAD(P)-bd_dom_sf"/>
</dbReference>
<keyword evidence="6" id="KW-0520">NAD</keyword>
<evidence type="ECO:0000256" key="5">
    <source>
        <dbReference type="ARBA" id="ARBA00016977"/>
    </source>
</evidence>
<evidence type="ECO:0000256" key="6">
    <source>
        <dbReference type="ARBA" id="ARBA00023027"/>
    </source>
</evidence>
<organism evidence="10 15">
    <name type="scientific">Roseburia inulinivorans</name>
    <dbReference type="NCBI Taxonomy" id="360807"/>
    <lineage>
        <taxon>Bacteria</taxon>
        <taxon>Bacillati</taxon>
        <taxon>Bacillota</taxon>
        <taxon>Clostridia</taxon>
        <taxon>Lachnospirales</taxon>
        <taxon>Lachnospiraceae</taxon>
        <taxon>Roseburia</taxon>
    </lineage>
</organism>
<reference evidence="10" key="2">
    <citation type="submission" date="2015-05" db="EMBL/GenBank/DDBJ databases">
        <authorList>
            <person name="Wang D.B."/>
            <person name="Wang M."/>
        </authorList>
    </citation>
    <scope>NUCLEOTIDE SEQUENCE [LARGE SCALE GENOMIC DNA]</scope>
    <source>
        <strain evidence="10">L1-83</strain>
    </source>
</reference>
<evidence type="ECO:0000256" key="3">
    <source>
        <dbReference type="ARBA" id="ARBA00008178"/>
    </source>
</evidence>
<dbReference type="Proteomes" id="UP000095453">
    <property type="component" value="Unassembled WGS sequence"/>
</dbReference>
<dbReference type="Gene3D" id="3.40.50.720">
    <property type="entry name" value="NAD(P)-binding Rossmann-like Domain"/>
    <property type="match status" value="1"/>
</dbReference>
<evidence type="ECO:0000313" key="18">
    <source>
        <dbReference type="Proteomes" id="UP000283492"/>
    </source>
</evidence>
<dbReference type="EMBL" id="QSIQ01000007">
    <property type="protein sequence ID" value="RHD04245.1"/>
    <property type="molecule type" value="Genomic_DNA"/>
</dbReference>
<dbReference type="EC" id="4.2.1.46" evidence="4 8"/>
<dbReference type="Proteomes" id="UP000283492">
    <property type="component" value="Unassembled WGS sequence"/>
</dbReference>
<reference evidence="17 18" key="3">
    <citation type="submission" date="2018-08" db="EMBL/GenBank/DDBJ databases">
        <title>A genome reference for cultivated species of the human gut microbiota.</title>
        <authorList>
            <person name="Zou Y."/>
            <person name="Xue W."/>
            <person name="Luo G."/>
        </authorList>
    </citation>
    <scope>NUCLEOTIDE SEQUENCE [LARGE SCALE GENOMIC DNA]</scope>
    <source>
        <strain evidence="12 19">AF24-4</strain>
        <strain evidence="14 17">AM32-8LB</strain>
        <strain evidence="13 18">AM42-1AC</strain>
    </source>
</reference>
<dbReference type="OrthoDB" id="9811743at2"/>
<dbReference type="GO" id="GO:0008460">
    <property type="term" value="F:dTDP-glucose 4,6-dehydratase activity"/>
    <property type="evidence" value="ECO:0007669"/>
    <property type="project" value="UniProtKB-EC"/>
</dbReference>
<dbReference type="NCBIfam" id="TIGR01181">
    <property type="entry name" value="dTDP_gluc_dehyt"/>
    <property type="match status" value="1"/>
</dbReference>
<name>A0A0M6WGM8_9FIRM</name>
<evidence type="ECO:0000313" key="17">
    <source>
        <dbReference type="Proteomes" id="UP000266391"/>
    </source>
</evidence>
<dbReference type="EMBL" id="CVRS01000059">
    <property type="protein sequence ID" value="CRL35104.1"/>
    <property type="molecule type" value="Genomic_DNA"/>
</dbReference>
<evidence type="ECO:0000256" key="7">
    <source>
        <dbReference type="ARBA" id="ARBA00023239"/>
    </source>
</evidence>
<dbReference type="FunFam" id="3.40.50.720:FF:000304">
    <property type="entry name" value="UDP-glucose 4,6-dehydratase"/>
    <property type="match status" value="1"/>
</dbReference>
<dbReference type="PANTHER" id="PTHR43000">
    <property type="entry name" value="DTDP-D-GLUCOSE 4,6-DEHYDRATASE-RELATED"/>
    <property type="match status" value="1"/>
</dbReference>
<protein>
    <recommendedName>
        <fullName evidence="5 8">dTDP-glucose 4,6-dehydratase</fullName>
        <ecNumber evidence="4 8">4.2.1.46</ecNumber>
    </recommendedName>
</protein>
<dbReference type="STRING" id="360807.ERS852392_00590"/>
<evidence type="ECO:0000259" key="9">
    <source>
        <dbReference type="Pfam" id="PF16363"/>
    </source>
</evidence>
<evidence type="ECO:0000313" key="13">
    <source>
        <dbReference type="EMBL" id="RHA84804.1"/>
    </source>
</evidence>
<keyword evidence="15" id="KW-1185">Reference proteome</keyword>
<dbReference type="GeneID" id="75161117"/>
<reference evidence="15" key="1">
    <citation type="submission" date="2015-05" db="EMBL/GenBank/DDBJ databases">
        <authorList>
            <consortium name="Pathogen Informatics"/>
        </authorList>
    </citation>
    <scope>NUCLEOTIDE SEQUENCE [LARGE SCALE GENOMIC DNA]</scope>
    <source>
        <strain evidence="11 16">2789STDY5608887</strain>
        <strain evidence="15">L1-83</strain>
    </source>
</reference>
<feature type="domain" description="NAD(P)-binding" evidence="9">
    <location>
        <begin position="5"/>
        <end position="331"/>
    </location>
</feature>